<dbReference type="PANTHER" id="PTHR34584:SF1">
    <property type="entry name" value="NA(+)_H(+) ANTIPORTER SUBUNIT E1"/>
    <property type="match status" value="1"/>
</dbReference>
<dbReference type="InterPro" id="IPR002758">
    <property type="entry name" value="Cation_antiport_E"/>
</dbReference>
<keyword evidence="5 6" id="KW-0472">Membrane</keyword>
<evidence type="ECO:0000256" key="6">
    <source>
        <dbReference type="SAM" id="Phobius"/>
    </source>
</evidence>
<name>A0A0F9FH21_9ZZZZ</name>
<evidence type="ECO:0000256" key="5">
    <source>
        <dbReference type="ARBA" id="ARBA00023136"/>
    </source>
</evidence>
<dbReference type="Pfam" id="PF01899">
    <property type="entry name" value="MNHE"/>
    <property type="match status" value="1"/>
</dbReference>
<keyword evidence="3 6" id="KW-0812">Transmembrane</keyword>
<dbReference type="GO" id="GO:0008324">
    <property type="term" value="F:monoatomic cation transmembrane transporter activity"/>
    <property type="evidence" value="ECO:0007669"/>
    <property type="project" value="InterPro"/>
</dbReference>
<evidence type="ECO:0000256" key="1">
    <source>
        <dbReference type="ARBA" id="ARBA00004651"/>
    </source>
</evidence>
<dbReference type="GO" id="GO:0005886">
    <property type="term" value="C:plasma membrane"/>
    <property type="evidence" value="ECO:0007669"/>
    <property type="project" value="UniProtKB-SubCell"/>
</dbReference>
<proteinExistence type="predicted"/>
<reference evidence="7" key="1">
    <citation type="journal article" date="2015" name="Nature">
        <title>Complex archaea that bridge the gap between prokaryotes and eukaryotes.</title>
        <authorList>
            <person name="Spang A."/>
            <person name="Saw J.H."/>
            <person name="Jorgensen S.L."/>
            <person name="Zaremba-Niedzwiedzka K."/>
            <person name="Martijn J."/>
            <person name="Lind A.E."/>
            <person name="van Eijk R."/>
            <person name="Schleper C."/>
            <person name="Guy L."/>
            <person name="Ettema T.J."/>
        </authorList>
    </citation>
    <scope>NUCLEOTIDE SEQUENCE</scope>
</reference>
<dbReference type="PANTHER" id="PTHR34584">
    <property type="entry name" value="NA(+)/H(+) ANTIPORTER SUBUNIT E1"/>
    <property type="match status" value="1"/>
</dbReference>
<keyword evidence="2" id="KW-1003">Cell membrane</keyword>
<evidence type="ECO:0000256" key="4">
    <source>
        <dbReference type="ARBA" id="ARBA00022989"/>
    </source>
</evidence>
<keyword evidence="4 6" id="KW-1133">Transmembrane helix</keyword>
<dbReference type="AlphaFoldDB" id="A0A0F9FH21"/>
<evidence type="ECO:0000256" key="3">
    <source>
        <dbReference type="ARBA" id="ARBA00022692"/>
    </source>
</evidence>
<comment type="caution">
    <text evidence="7">The sequence shown here is derived from an EMBL/GenBank/DDBJ whole genome shotgun (WGS) entry which is preliminary data.</text>
</comment>
<organism evidence="7">
    <name type="scientific">marine sediment metagenome</name>
    <dbReference type="NCBI Taxonomy" id="412755"/>
    <lineage>
        <taxon>unclassified sequences</taxon>
        <taxon>metagenomes</taxon>
        <taxon>ecological metagenomes</taxon>
    </lineage>
</organism>
<evidence type="ECO:0000256" key="2">
    <source>
        <dbReference type="ARBA" id="ARBA00022475"/>
    </source>
</evidence>
<dbReference type="EMBL" id="LAZR01030452">
    <property type="protein sequence ID" value="KKL56555.1"/>
    <property type="molecule type" value="Genomic_DNA"/>
</dbReference>
<gene>
    <name evidence="7" type="ORF">LCGC14_2244250</name>
</gene>
<protein>
    <recommendedName>
        <fullName evidence="8">Na+/H+ antiporter subunit E</fullName>
    </recommendedName>
</protein>
<evidence type="ECO:0000313" key="7">
    <source>
        <dbReference type="EMBL" id="KKL56555.1"/>
    </source>
</evidence>
<feature type="transmembrane region" description="Helical" evidence="6">
    <location>
        <begin position="56"/>
        <end position="72"/>
    </location>
</feature>
<evidence type="ECO:0008006" key="8">
    <source>
        <dbReference type="Google" id="ProtNLM"/>
    </source>
</evidence>
<accession>A0A0F9FH21</accession>
<sequence length="161" mass="18730">MKWLMCLLLTFVLWTLLFWSVEPAVLFTGAFFALLTATILGDIYPDRLHRLLNPKRWLFFLIYVPYFLYYCLRANLDVAVRVIHPDVPIRPGIVKVQTTLTTDMAKTFLANSITLTPGTLTVDIDGQDFYVHWINIDTDSAKERTARICGRFEPLLRRIFE</sequence>
<dbReference type="PIRSF" id="PIRSF019239">
    <property type="entry name" value="MrpE"/>
    <property type="match status" value="1"/>
</dbReference>
<comment type="subcellular location">
    <subcellularLocation>
        <location evidence="1">Cell membrane</location>
        <topology evidence="1">Multi-pass membrane protein</topology>
    </subcellularLocation>
</comment>